<dbReference type="EMBL" id="NHNI01000001">
    <property type="protein sequence ID" value="OZY87273.1"/>
    <property type="molecule type" value="Genomic_DNA"/>
</dbReference>
<proteinExistence type="predicted"/>
<dbReference type="AlphaFoldDB" id="A0A266QBL4"/>
<comment type="caution">
    <text evidence="1">The sequence shown here is derived from an EMBL/GenBank/DDBJ whole genome shotgun (WGS) entry which is preliminary data.</text>
</comment>
<sequence length="62" mass="6947">MIFVPRRIRITNTIYLKIELSTLREMPGLDLAPAVSNPLKSATAVNTYVEAFVLGIQLNMEL</sequence>
<name>A0A266QBL4_9GAMM</name>
<evidence type="ECO:0000313" key="1">
    <source>
        <dbReference type="EMBL" id="OZY87273.1"/>
    </source>
</evidence>
<gene>
    <name evidence="1" type="ORF">CBP51_09925</name>
</gene>
<reference evidence="2" key="1">
    <citation type="submission" date="2017-05" db="EMBL/GenBank/DDBJ databases">
        <authorList>
            <person name="Barney B.M."/>
        </authorList>
    </citation>
    <scope>NUCLEOTIDE SEQUENCE [LARGE SCALE GENOMIC DNA]</scope>
    <source>
        <strain evidence="2">PSBB022</strain>
    </source>
</reference>
<accession>A0A266QBL4</accession>
<evidence type="ECO:0000313" key="2">
    <source>
        <dbReference type="Proteomes" id="UP000216101"/>
    </source>
</evidence>
<protein>
    <submittedName>
        <fullName evidence="1">Uncharacterized protein</fullName>
    </submittedName>
</protein>
<keyword evidence="2" id="KW-1185">Reference proteome</keyword>
<organism evidence="1 2">
    <name type="scientific">Cellvibrio mixtus</name>
    <dbReference type="NCBI Taxonomy" id="39650"/>
    <lineage>
        <taxon>Bacteria</taxon>
        <taxon>Pseudomonadati</taxon>
        <taxon>Pseudomonadota</taxon>
        <taxon>Gammaproteobacteria</taxon>
        <taxon>Cellvibrionales</taxon>
        <taxon>Cellvibrionaceae</taxon>
        <taxon>Cellvibrio</taxon>
    </lineage>
</organism>
<dbReference type="Proteomes" id="UP000216101">
    <property type="component" value="Unassembled WGS sequence"/>
</dbReference>